<keyword evidence="3" id="KW-1185">Reference proteome</keyword>
<name>A0A6A5UKZ8_9PLEO</name>
<accession>A0A6A5UKZ8</accession>
<feature type="region of interest" description="Disordered" evidence="1">
    <location>
        <begin position="192"/>
        <end position="216"/>
    </location>
</feature>
<evidence type="ECO:0000256" key="1">
    <source>
        <dbReference type="SAM" id="MobiDB-lite"/>
    </source>
</evidence>
<dbReference type="AlphaFoldDB" id="A0A6A5UKZ8"/>
<dbReference type="EMBL" id="ML976780">
    <property type="protein sequence ID" value="KAF1964629.1"/>
    <property type="molecule type" value="Genomic_DNA"/>
</dbReference>
<feature type="region of interest" description="Disordered" evidence="1">
    <location>
        <begin position="1"/>
        <end position="27"/>
    </location>
</feature>
<reference evidence="2" key="1">
    <citation type="journal article" date="2020" name="Stud. Mycol.">
        <title>101 Dothideomycetes genomes: a test case for predicting lifestyles and emergence of pathogens.</title>
        <authorList>
            <person name="Haridas S."/>
            <person name="Albert R."/>
            <person name="Binder M."/>
            <person name="Bloem J."/>
            <person name="Labutti K."/>
            <person name="Salamov A."/>
            <person name="Andreopoulos B."/>
            <person name="Baker S."/>
            <person name="Barry K."/>
            <person name="Bills G."/>
            <person name="Bluhm B."/>
            <person name="Cannon C."/>
            <person name="Castanera R."/>
            <person name="Culley D."/>
            <person name="Daum C."/>
            <person name="Ezra D."/>
            <person name="Gonzalez J."/>
            <person name="Henrissat B."/>
            <person name="Kuo A."/>
            <person name="Liang C."/>
            <person name="Lipzen A."/>
            <person name="Lutzoni F."/>
            <person name="Magnuson J."/>
            <person name="Mondo S."/>
            <person name="Nolan M."/>
            <person name="Ohm R."/>
            <person name="Pangilinan J."/>
            <person name="Park H.-J."/>
            <person name="Ramirez L."/>
            <person name="Alfaro M."/>
            <person name="Sun H."/>
            <person name="Tritt A."/>
            <person name="Yoshinaga Y."/>
            <person name="Zwiers L.-H."/>
            <person name="Turgeon B."/>
            <person name="Goodwin S."/>
            <person name="Spatafora J."/>
            <person name="Crous P."/>
            <person name="Grigoriev I."/>
        </authorList>
    </citation>
    <scope>NUCLEOTIDE SEQUENCE</scope>
    <source>
        <strain evidence="2">CBS 107.79</strain>
    </source>
</reference>
<proteinExistence type="predicted"/>
<evidence type="ECO:0000313" key="3">
    <source>
        <dbReference type="Proteomes" id="UP000800036"/>
    </source>
</evidence>
<gene>
    <name evidence="2" type="ORF">BU23DRAFT_575536</name>
</gene>
<sequence>MPTVHELAAAQSGTALPVSHDPTSARSNAMVPTTEAYHLGVMQSQFTGFPPFERSRSTTLDPSAQMCRIAPPSRVAGAHHDYMRFASPFFCQDCGQPFKVGAVGAYESHRTKCKGKAKREGVEIGDLKAVGRARRNTVNKGLQAGGQLVLNSMPNLHGKLPPKPDVRKQLSPIRPMALPPFQFPVRPVPFNAKLQQPSAESAGPTQADAAGFAPSA</sequence>
<evidence type="ECO:0000313" key="2">
    <source>
        <dbReference type="EMBL" id="KAF1964629.1"/>
    </source>
</evidence>
<protein>
    <submittedName>
        <fullName evidence="2">Uncharacterized protein</fullName>
    </submittedName>
</protein>
<dbReference type="Proteomes" id="UP000800036">
    <property type="component" value="Unassembled WGS sequence"/>
</dbReference>
<organism evidence="2 3">
    <name type="scientific">Bimuria novae-zelandiae CBS 107.79</name>
    <dbReference type="NCBI Taxonomy" id="1447943"/>
    <lineage>
        <taxon>Eukaryota</taxon>
        <taxon>Fungi</taxon>
        <taxon>Dikarya</taxon>
        <taxon>Ascomycota</taxon>
        <taxon>Pezizomycotina</taxon>
        <taxon>Dothideomycetes</taxon>
        <taxon>Pleosporomycetidae</taxon>
        <taxon>Pleosporales</taxon>
        <taxon>Massarineae</taxon>
        <taxon>Didymosphaeriaceae</taxon>
        <taxon>Bimuria</taxon>
    </lineage>
</organism>